<dbReference type="InterPro" id="IPR035595">
    <property type="entry name" value="UDP_glycos_trans_CS"/>
</dbReference>
<dbReference type="PANTHER" id="PTHR48048:SF30">
    <property type="entry name" value="GLYCOSYLTRANSFERASE"/>
    <property type="match status" value="1"/>
</dbReference>
<sequence length="469" mass="51306">MEDTIILYPSPVMGHLVPMVELGKLILTYNPSFSIIILITTTPFDTGSISSYIKHVTVATPSVHFHHLSTISPPSTTSSDNIATLAFELPQLYNSNLHHALQTMISQKSRPKASIIDLICNSSFEVFTSLDIPTYYFCTSSASSLSALLSLPKTHQILLEKNKDPNTSIEFPGVPPIPTPDLPGPFLDTEGIAYKSLFGTAINMVKSAGILTNTCHAFEARAVKAISNGLCTPNLPTPPVNYYIGPIVANSSEDHEHECLRWLDSQPSRSVVFLCFGSMGLFKAEQLTEMEIGLEKSGHGFLWVVRSPPADGETKSILAEPDLDVLLPNGFLDRTRGRGLVVKKWAPQVAVLSYDSVGGFVTHCGWNSILEAVSAGVPMVAWPLYAEQRFNRVLLVEEMKVALALEESESWFVSADELEKRVRELMDSVSGEGVRERVRAMRDCAKAARGDGGLSRVVLAELVESWKDG</sequence>
<dbReference type="EC" id="2.4.1.-" evidence="6"/>
<dbReference type="EMBL" id="WJXA01000003">
    <property type="protein sequence ID" value="KAF7148597.1"/>
    <property type="molecule type" value="Genomic_DNA"/>
</dbReference>
<evidence type="ECO:0000256" key="4">
    <source>
        <dbReference type="ARBA" id="ARBA00023241"/>
    </source>
</evidence>
<dbReference type="PROSITE" id="PS00375">
    <property type="entry name" value="UDPGT"/>
    <property type="match status" value="1"/>
</dbReference>
<evidence type="ECO:0000256" key="5">
    <source>
        <dbReference type="RuleBase" id="RU003718"/>
    </source>
</evidence>
<dbReference type="Pfam" id="PF00201">
    <property type="entry name" value="UDPGT"/>
    <property type="match status" value="1"/>
</dbReference>
<keyword evidence="4" id="KW-0284">Flavonoid biosynthesis</keyword>
<dbReference type="OrthoDB" id="5835829at2759"/>
<comment type="caution">
    <text evidence="7">The sequence shown here is derived from an EMBL/GenBank/DDBJ whole genome shotgun (WGS) entry which is preliminary data.</text>
</comment>
<evidence type="ECO:0000313" key="7">
    <source>
        <dbReference type="EMBL" id="KAF7148597.1"/>
    </source>
</evidence>
<reference evidence="7" key="1">
    <citation type="submission" date="2019-11" db="EMBL/GenBank/DDBJ databases">
        <authorList>
            <person name="Liu Y."/>
            <person name="Hou J."/>
            <person name="Li T.-Q."/>
            <person name="Guan C.-H."/>
            <person name="Wu X."/>
            <person name="Wu H.-Z."/>
            <person name="Ling F."/>
            <person name="Zhang R."/>
            <person name="Shi X.-G."/>
            <person name="Ren J.-P."/>
            <person name="Chen E.-F."/>
            <person name="Sun J.-M."/>
        </authorList>
    </citation>
    <scope>NUCLEOTIDE SEQUENCE</scope>
    <source>
        <strain evidence="7">Adult_tree_wgs_1</strain>
        <tissue evidence="7">Leaves</tissue>
    </source>
</reference>
<dbReference type="FunFam" id="3.40.50.2000:FF:000020">
    <property type="entry name" value="Glycosyltransferase"/>
    <property type="match status" value="1"/>
</dbReference>
<dbReference type="CDD" id="cd03784">
    <property type="entry name" value="GT1_Gtf-like"/>
    <property type="match status" value="1"/>
</dbReference>
<dbReference type="InterPro" id="IPR050481">
    <property type="entry name" value="UDP-glycosyltransf_plant"/>
</dbReference>
<evidence type="ECO:0000256" key="3">
    <source>
        <dbReference type="ARBA" id="ARBA00022679"/>
    </source>
</evidence>
<name>A0A834H5I9_RHOSS</name>
<keyword evidence="2 5" id="KW-0328">Glycosyltransferase</keyword>
<evidence type="ECO:0000256" key="6">
    <source>
        <dbReference type="RuleBase" id="RU362057"/>
    </source>
</evidence>
<evidence type="ECO:0000256" key="1">
    <source>
        <dbReference type="ARBA" id="ARBA00009995"/>
    </source>
</evidence>
<dbReference type="Gene3D" id="3.40.50.2000">
    <property type="entry name" value="Glycogen Phosphorylase B"/>
    <property type="match status" value="2"/>
</dbReference>
<protein>
    <recommendedName>
        <fullName evidence="6">Glycosyltransferase</fullName>
        <ecNumber evidence="6">2.4.1.-</ecNumber>
    </recommendedName>
</protein>
<organism evidence="7 8">
    <name type="scientific">Rhododendron simsii</name>
    <name type="common">Sims's rhododendron</name>
    <dbReference type="NCBI Taxonomy" id="118357"/>
    <lineage>
        <taxon>Eukaryota</taxon>
        <taxon>Viridiplantae</taxon>
        <taxon>Streptophyta</taxon>
        <taxon>Embryophyta</taxon>
        <taxon>Tracheophyta</taxon>
        <taxon>Spermatophyta</taxon>
        <taxon>Magnoliopsida</taxon>
        <taxon>eudicotyledons</taxon>
        <taxon>Gunneridae</taxon>
        <taxon>Pentapetalae</taxon>
        <taxon>asterids</taxon>
        <taxon>Ericales</taxon>
        <taxon>Ericaceae</taxon>
        <taxon>Ericoideae</taxon>
        <taxon>Rhodoreae</taxon>
        <taxon>Rhododendron</taxon>
    </lineage>
</organism>
<accession>A0A834H5I9</accession>
<dbReference type="Proteomes" id="UP000626092">
    <property type="component" value="Unassembled WGS sequence"/>
</dbReference>
<comment type="similarity">
    <text evidence="1 5">Belongs to the UDP-glycosyltransferase family.</text>
</comment>
<dbReference type="GO" id="GO:0035251">
    <property type="term" value="F:UDP-glucosyltransferase activity"/>
    <property type="evidence" value="ECO:0007669"/>
    <property type="project" value="InterPro"/>
</dbReference>
<dbReference type="SUPFAM" id="SSF53756">
    <property type="entry name" value="UDP-Glycosyltransferase/glycogen phosphorylase"/>
    <property type="match status" value="1"/>
</dbReference>
<evidence type="ECO:0000313" key="8">
    <source>
        <dbReference type="Proteomes" id="UP000626092"/>
    </source>
</evidence>
<dbReference type="InterPro" id="IPR002213">
    <property type="entry name" value="UDP_glucos_trans"/>
</dbReference>
<dbReference type="GO" id="GO:0009813">
    <property type="term" value="P:flavonoid biosynthetic process"/>
    <property type="evidence" value="ECO:0007669"/>
    <property type="project" value="UniProtKB-KW"/>
</dbReference>
<evidence type="ECO:0000256" key="2">
    <source>
        <dbReference type="ARBA" id="ARBA00022676"/>
    </source>
</evidence>
<dbReference type="PANTHER" id="PTHR48048">
    <property type="entry name" value="GLYCOSYLTRANSFERASE"/>
    <property type="match status" value="1"/>
</dbReference>
<keyword evidence="3 5" id="KW-0808">Transferase</keyword>
<keyword evidence="8" id="KW-1185">Reference proteome</keyword>
<dbReference type="AlphaFoldDB" id="A0A834H5I9"/>
<gene>
    <name evidence="7" type="ORF">RHSIM_Rhsim03G0194100</name>
</gene>
<proteinExistence type="inferred from homology"/>